<dbReference type="AlphaFoldDB" id="A0A2W2D7G1"/>
<evidence type="ECO:0000313" key="1">
    <source>
        <dbReference type="EMBL" id="PZF99708.1"/>
    </source>
</evidence>
<sequence>MATLVVPTPAHAGLYGPDIACPTDPGIVWKARTASRNRLVWEGVNYTVNSASPAFAVSDGRIVDNTLTSPIEATFTSSVSNTYTVTVTLGTSAQLTEKLQSTVSVQIVQSRTTQIGINATVTVPPQSRVVGRYGVEVFNVAYTGQLVWQSYDAQRPGGFGGQCWERSNVAASTVAPTVLEGWRFSTS</sequence>
<organism evidence="1 2">
    <name type="scientific">Micromonospora deserti</name>
    <dbReference type="NCBI Taxonomy" id="2070366"/>
    <lineage>
        <taxon>Bacteria</taxon>
        <taxon>Bacillati</taxon>
        <taxon>Actinomycetota</taxon>
        <taxon>Actinomycetes</taxon>
        <taxon>Micromonosporales</taxon>
        <taxon>Micromonosporaceae</taxon>
        <taxon>Micromonospora</taxon>
    </lineage>
</organism>
<dbReference type="EMBL" id="POUB01000055">
    <property type="protein sequence ID" value="PZF99708.1"/>
    <property type="molecule type" value="Genomic_DNA"/>
</dbReference>
<protein>
    <submittedName>
        <fullName evidence="1">Uncharacterized protein</fullName>
    </submittedName>
</protein>
<name>A0A2W2D7G1_9ACTN</name>
<evidence type="ECO:0000313" key="2">
    <source>
        <dbReference type="Proteomes" id="UP000248749"/>
    </source>
</evidence>
<reference evidence="1 2" key="1">
    <citation type="submission" date="2018-01" db="EMBL/GenBank/DDBJ databases">
        <title>Draft genome sequence of Salinispora sp. 13K206.</title>
        <authorList>
            <person name="Sahin N."/>
            <person name="Saygin H."/>
            <person name="Ay H."/>
        </authorList>
    </citation>
    <scope>NUCLEOTIDE SEQUENCE [LARGE SCALE GENOMIC DNA]</scope>
    <source>
        <strain evidence="1 2">13K206</strain>
    </source>
</reference>
<gene>
    <name evidence="1" type="ORF">C1I99_10980</name>
</gene>
<accession>A0A2W2D7G1</accession>
<keyword evidence="2" id="KW-1185">Reference proteome</keyword>
<comment type="caution">
    <text evidence="1">The sequence shown here is derived from an EMBL/GenBank/DDBJ whole genome shotgun (WGS) entry which is preliminary data.</text>
</comment>
<dbReference type="Proteomes" id="UP000248749">
    <property type="component" value="Unassembled WGS sequence"/>
</dbReference>
<proteinExistence type="predicted"/>
<dbReference type="SUPFAM" id="SSF56973">
    <property type="entry name" value="Aerolisin/ETX pore-forming domain"/>
    <property type="match status" value="1"/>
</dbReference>